<keyword evidence="1" id="KW-0812">Transmembrane</keyword>
<sequence length="57" mass="6297">MSGISPATILSDKSYVFYGQPTLMLNLLSEGTTSDHVLGTHILGVTFLYLYFCSVFF</sequence>
<name>A0A0E9WFV6_ANGAN</name>
<organism evidence="2">
    <name type="scientific">Anguilla anguilla</name>
    <name type="common">European freshwater eel</name>
    <name type="synonym">Muraena anguilla</name>
    <dbReference type="NCBI Taxonomy" id="7936"/>
    <lineage>
        <taxon>Eukaryota</taxon>
        <taxon>Metazoa</taxon>
        <taxon>Chordata</taxon>
        <taxon>Craniata</taxon>
        <taxon>Vertebrata</taxon>
        <taxon>Euteleostomi</taxon>
        <taxon>Actinopterygii</taxon>
        <taxon>Neopterygii</taxon>
        <taxon>Teleostei</taxon>
        <taxon>Anguilliformes</taxon>
        <taxon>Anguillidae</taxon>
        <taxon>Anguilla</taxon>
    </lineage>
</organism>
<evidence type="ECO:0000256" key="1">
    <source>
        <dbReference type="SAM" id="Phobius"/>
    </source>
</evidence>
<dbReference type="EMBL" id="GBXM01019318">
    <property type="protein sequence ID" value="JAH89259.1"/>
    <property type="molecule type" value="Transcribed_RNA"/>
</dbReference>
<dbReference type="AlphaFoldDB" id="A0A0E9WFV6"/>
<keyword evidence="1" id="KW-0472">Membrane</keyword>
<feature type="transmembrane region" description="Helical" evidence="1">
    <location>
        <begin position="37"/>
        <end position="56"/>
    </location>
</feature>
<evidence type="ECO:0000313" key="2">
    <source>
        <dbReference type="EMBL" id="JAH89259.1"/>
    </source>
</evidence>
<accession>A0A0E9WFV6</accession>
<protein>
    <submittedName>
        <fullName evidence="2">Uncharacterized protein</fullName>
    </submittedName>
</protein>
<keyword evidence="1" id="KW-1133">Transmembrane helix</keyword>
<reference evidence="2" key="2">
    <citation type="journal article" date="2015" name="Fish Shellfish Immunol.">
        <title>Early steps in the European eel (Anguilla anguilla)-Vibrio vulnificus interaction in the gills: Role of the RtxA13 toxin.</title>
        <authorList>
            <person name="Callol A."/>
            <person name="Pajuelo D."/>
            <person name="Ebbesson L."/>
            <person name="Teles M."/>
            <person name="MacKenzie S."/>
            <person name="Amaro C."/>
        </authorList>
    </citation>
    <scope>NUCLEOTIDE SEQUENCE</scope>
</reference>
<reference evidence="2" key="1">
    <citation type="submission" date="2014-11" db="EMBL/GenBank/DDBJ databases">
        <authorList>
            <person name="Amaro Gonzalez C."/>
        </authorList>
    </citation>
    <scope>NUCLEOTIDE SEQUENCE</scope>
</reference>
<proteinExistence type="predicted"/>